<dbReference type="PROSITE" id="PS51782">
    <property type="entry name" value="LYSM"/>
    <property type="match status" value="2"/>
</dbReference>
<protein>
    <submittedName>
        <fullName evidence="7">LysM peptidoglycan-binding domain-containing protein</fullName>
    </submittedName>
</protein>
<evidence type="ECO:0000313" key="8">
    <source>
        <dbReference type="Proteomes" id="UP001152879"/>
    </source>
</evidence>
<dbReference type="GO" id="GO:0071555">
    <property type="term" value="P:cell wall organization"/>
    <property type="evidence" value="ECO:0007669"/>
    <property type="project" value="UniProtKB-KW"/>
</dbReference>
<gene>
    <name evidence="7" type="ORF">NOL15_09170</name>
</gene>
<organism evidence="7 8">
    <name type="scientific">Streptococcus suis</name>
    <dbReference type="NCBI Taxonomy" id="1307"/>
    <lineage>
        <taxon>Bacteria</taxon>
        <taxon>Bacillati</taxon>
        <taxon>Bacillota</taxon>
        <taxon>Bacilli</taxon>
        <taxon>Lactobacillales</taxon>
        <taxon>Streptococcaceae</taxon>
        <taxon>Streptococcus</taxon>
    </lineage>
</organism>
<keyword evidence="1 4" id="KW-0732">Signal</keyword>
<feature type="domain" description="LysM" evidence="6">
    <location>
        <begin position="28"/>
        <end position="72"/>
    </location>
</feature>
<dbReference type="InterPro" id="IPR038765">
    <property type="entry name" value="Papain-like_cys_pep_sf"/>
</dbReference>
<dbReference type="InterPro" id="IPR018392">
    <property type="entry name" value="LysM"/>
</dbReference>
<feature type="domain" description="LysM" evidence="6">
    <location>
        <begin position="92"/>
        <end position="136"/>
    </location>
</feature>
<dbReference type="PANTHER" id="PTHR33734">
    <property type="entry name" value="LYSM DOMAIN-CONTAINING GPI-ANCHORED PROTEIN 2"/>
    <property type="match status" value="1"/>
</dbReference>
<dbReference type="GO" id="GO:0008932">
    <property type="term" value="F:lytic endotransglycosylase activity"/>
    <property type="evidence" value="ECO:0007669"/>
    <property type="project" value="TreeGrafter"/>
</dbReference>
<keyword evidence="3" id="KW-0961">Cell wall biogenesis/degradation</keyword>
<evidence type="ECO:0000256" key="4">
    <source>
        <dbReference type="SAM" id="SignalP"/>
    </source>
</evidence>
<evidence type="ECO:0000256" key="2">
    <source>
        <dbReference type="ARBA" id="ARBA00022801"/>
    </source>
</evidence>
<dbReference type="PROSITE" id="PS50911">
    <property type="entry name" value="CHAP"/>
    <property type="match status" value="1"/>
</dbReference>
<proteinExistence type="predicted"/>
<dbReference type="InterPro" id="IPR009148">
    <property type="entry name" value="PcsB-like"/>
</dbReference>
<evidence type="ECO:0000259" key="5">
    <source>
        <dbReference type="PROSITE" id="PS50911"/>
    </source>
</evidence>
<reference evidence="7" key="1">
    <citation type="submission" date="2022-07" db="EMBL/GenBank/DDBJ databases">
        <title>Whole Genome Sequencing of Streptococcus suis.</title>
        <authorList>
            <person name="Dai X."/>
            <person name="Huang J."/>
            <person name="Wang L."/>
        </authorList>
    </citation>
    <scope>NUCLEOTIDE SEQUENCE</scope>
    <source>
        <strain evidence="7">SFB2</strain>
    </source>
</reference>
<feature type="chain" id="PRO_5040976439" evidence="4">
    <location>
        <begin position="28"/>
        <end position="269"/>
    </location>
</feature>
<accession>A0A9X4RQ43</accession>
<dbReference type="SUPFAM" id="SSF54106">
    <property type="entry name" value="LysM domain"/>
    <property type="match status" value="2"/>
</dbReference>
<dbReference type="SMART" id="SM00257">
    <property type="entry name" value="LysM"/>
    <property type="match status" value="2"/>
</dbReference>
<evidence type="ECO:0000259" key="6">
    <source>
        <dbReference type="PROSITE" id="PS51782"/>
    </source>
</evidence>
<dbReference type="Pfam" id="PF01476">
    <property type="entry name" value="LysM"/>
    <property type="match status" value="2"/>
</dbReference>
<evidence type="ECO:0000313" key="7">
    <source>
        <dbReference type="EMBL" id="MDG4512992.1"/>
    </source>
</evidence>
<feature type="signal peptide" evidence="4">
    <location>
        <begin position="1"/>
        <end position="27"/>
    </location>
</feature>
<dbReference type="Gene3D" id="3.90.1720.10">
    <property type="entry name" value="endopeptidase domain like (from Nostoc punctiforme)"/>
    <property type="match status" value="1"/>
</dbReference>
<dbReference type="InterPro" id="IPR036779">
    <property type="entry name" value="LysM_dom_sf"/>
</dbReference>
<dbReference type="CDD" id="cd00118">
    <property type="entry name" value="LysM"/>
    <property type="match status" value="2"/>
</dbReference>
<dbReference type="Gene3D" id="3.10.350.10">
    <property type="entry name" value="LysM domain"/>
    <property type="match status" value="2"/>
</dbReference>
<dbReference type="AlphaFoldDB" id="A0A9X4RQ43"/>
<dbReference type="GO" id="GO:0016787">
    <property type="term" value="F:hydrolase activity"/>
    <property type="evidence" value="ECO:0007669"/>
    <property type="project" value="UniProtKB-KW"/>
</dbReference>
<dbReference type="PANTHER" id="PTHR33734:SF22">
    <property type="entry name" value="MEMBRANE-BOUND LYTIC MUREIN TRANSGLYCOSYLASE D"/>
    <property type="match status" value="1"/>
</dbReference>
<keyword evidence="2" id="KW-0378">Hydrolase</keyword>
<dbReference type="Proteomes" id="UP001152879">
    <property type="component" value="Unassembled WGS sequence"/>
</dbReference>
<dbReference type="InterPro" id="IPR007921">
    <property type="entry name" value="CHAP_dom"/>
</dbReference>
<dbReference type="SUPFAM" id="SSF54001">
    <property type="entry name" value="Cysteine proteinases"/>
    <property type="match status" value="1"/>
</dbReference>
<evidence type="ECO:0000256" key="3">
    <source>
        <dbReference type="ARBA" id="ARBA00023316"/>
    </source>
</evidence>
<dbReference type="PRINTS" id="PR01852">
    <property type="entry name" value="SIBAPROTEIN"/>
</dbReference>
<dbReference type="EMBL" id="JANFML010000034">
    <property type="protein sequence ID" value="MDG4512992.1"/>
    <property type="molecule type" value="Genomic_DNA"/>
</dbReference>
<comment type="caution">
    <text evidence="7">The sequence shown here is derived from an EMBL/GenBank/DDBJ whole genome shotgun (WGS) entry which is preliminary data.</text>
</comment>
<evidence type="ECO:0000256" key="1">
    <source>
        <dbReference type="ARBA" id="ARBA00022729"/>
    </source>
</evidence>
<dbReference type="Pfam" id="PF05257">
    <property type="entry name" value="CHAP"/>
    <property type="match status" value="1"/>
</dbReference>
<name>A0A9X4RQ43_STRSU</name>
<feature type="domain" description="Peptidase C51" evidence="5">
    <location>
        <begin position="145"/>
        <end position="267"/>
    </location>
</feature>
<sequence>MEKFCYKSILSLGGVLVALTVVSSVEAASHVVVEGDSMFSIAEQYGVDPYQLAEANTMDINGLILPGQTLEVPGIFQEMTSSTSQVSTSKSSEYVVQEGDSFYGIVDTFSLDLNEFLAQNQLSIGETIHPGQILTLRQTLWTQSADTSGSSYYLPGYEYEPGINYPVGQCTWGVQKVAPWAGDWWGDAASWGANAARDGFRTGTTPEVGAIISWNDGNLGHVAYVTAVNELGQIQVLEANYHGQQWVDNFRGWFYPTDTVGEITYIYNY</sequence>